<dbReference type="RefSeq" id="WP_142036120.1">
    <property type="nucleotide sequence ID" value="NZ_JBHTGS010000001.1"/>
</dbReference>
<evidence type="ECO:0000259" key="2">
    <source>
        <dbReference type="Pfam" id="PF01243"/>
    </source>
</evidence>
<dbReference type="Proteomes" id="UP000317043">
    <property type="component" value="Unassembled WGS sequence"/>
</dbReference>
<accession>A0A543ATB9</accession>
<dbReference type="InterPro" id="IPR012349">
    <property type="entry name" value="Split_barrel_FMN-bd"/>
</dbReference>
<evidence type="ECO:0000313" key="3">
    <source>
        <dbReference type="EMBL" id="TQL75755.1"/>
    </source>
</evidence>
<keyword evidence="4" id="KW-1185">Reference proteome</keyword>
<dbReference type="GO" id="GO:0005829">
    <property type="term" value="C:cytosol"/>
    <property type="evidence" value="ECO:0007669"/>
    <property type="project" value="TreeGrafter"/>
</dbReference>
<dbReference type="InterPro" id="IPR011576">
    <property type="entry name" value="Pyridox_Oxase_N"/>
</dbReference>
<dbReference type="PANTHER" id="PTHR35176">
    <property type="entry name" value="HEME OXYGENASE HI_0854-RELATED"/>
    <property type="match status" value="1"/>
</dbReference>
<dbReference type="GO" id="GO:0070967">
    <property type="term" value="F:coenzyme F420 binding"/>
    <property type="evidence" value="ECO:0007669"/>
    <property type="project" value="TreeGrafter"/>
</dbReference>
<organism evidence="3 4">
    <name type="scientific">Stackebrandtia endophytica</name>
    <dbReference type="NCBI Taxonomy" id="1496996"/>
    <lineage>
        <taxon>Bacteria</taxon>
        <taxon>Bacillati</taxon>
        <taxon>Actinomycetota</taxon>
        <taxon>Actinomycetes</taxon>
        <taxon>Glycomycetales</taxon>
        <taxon>Glycomycetaceae</taxon>
        <taxon>Stackebrandtia</taxon>
    </lineage>
</organism>
<dbReference type="Gene3D" id="2.30.110.10">
    <property type="entry name" value="Electron Transport, Fmn-binding Protein, Chain A"/>
    <property type="match status" value="1"/>
</dbReference>
<dbReference type="PANTHER" id="PTHR35176:SF6">
    <property type="entry name" value="HEME OXYGENASE HI_0854-RELATED"/>
    <property type="match status" value="1"/>
</dbReference>
<dbReference type="GO" id="GO:0016627">
    <property type="term" value="F:oxidoreductase activity, acting on the CH-CH group of donors"/>
    <property type="evidence" value="ECO:0007669"/>
    <property type="project" value="TreeGrafter"/>
</dbReference>
<comment type="caution">
    <text evidence="3">The sequence shown here is derived from an EMBL/GenBank/DDBJ whole genome shotgun (WGS) entry which is preliminary data.</text>
</comment>
<keyword evidence="1" id="KW-0560">Oxidoreductase</keyword>
<name>A0A543ATB9_9ACTN</name>
<dbReference type="InterPro" id="IPR052019">
    <property type="entry name" value="F420H2_bilvrd_red/Heme_oxyg"/>
</dbReference>
<dbReference type="SUPFAM" id="SSF50475">
    <property type="entry name" value="FMN-binding split barrel"/>
    <property type="match status" value="1"/>
</dbReference>
<gene>
    <name evidence="3" type="ORF">FB566_1268</name>
</gene>
<sequence>MSHPRKLLDDYVTQAKVMQLATTDADGAPVVCNLWFASGLRPDRLWFISRENRIHCDNLRERPKVAGSILDTMLDELGGTPVRGVTFTGTARQLPTTGVDQQIDAYLSRWPKAHNAIDPERLANRETHHRIYQIDVTAWVLYDEIGAPKAPRQPVPAE</sequence>
<evidence type="ECO:0000256" key="1">
    <source>
        <dbReference type="ARBA" id="ARBA00023002"/>
    </source>
</evidence>
<proteinExistence type="predicted"/>
<protein>
    <submittedName>
        <fullName evidence="3">Uncharacterized protein YhbP (UPF0306 family)</fullName>
    </submittedName>
</protein>
<reference evidence="3 4" key="1">
    <citation type="submission" date="2019-06" db="EMBL/GenBank/DDBJ databases">
        <title>Sequencing the genomes of 1000 actinobacteria strains.</title>
        <authorList>
            <person name="Klenk H.-P."/>
        </authorList>
    </citation>
    <scope>NUCLEOTIDE SEQUENCE [LARGE SCALE GENOMIC DNA]</scope>
    <source>
        <strain evidence="3 4">DSM 45928</strain>
    </source>
</reference>
<dbReference type="EMBL" id="VFOW01000001">
    <property type="protein sequence ID" value="TQL75755.1"/>
    <property type="molecule type" value="Genomic_DNA"/>
</dbReference>
<dbReference type="Pfam" id="PF01243">
    <property type="entry name" value="PNPOx_N"/>
    <property type="match status" value="1"/>
</dbReference>
<evidence type="ECO:0000313" key="4">
    <source>
        <dbReference type="Proteomes" id="UP000317043"/>
    </source>
</evidence>
<dbReference type="AlphaFoldDB" id="A0A543ATB9"/>
<dbReference type="OrthoDB" id="4545483at2"/>
<feature type="domain" description="Pyridoxamine 5'-phosphate oxidase N-terminal" evidence="2">
    <location>
        <begin position="9"/>
        <end position="136"/>
    </location>
</feature>
<dbReference type="InParanoid" id="A0A543ATB9"/>